<keyword evidence="10" id="KW-1185">Reference proteome</keyword>
<dbReference type="PANTHER" id="PTHR10314">
    <property type="entry name" value="CYSTATHIONINE BETA-SYNTHASE"/>
    <property type="match status" value="1"/>
</dbReference>
<dbReference type="InterPro" id="IPR036052">
    <property type="entry name" value="TrpB-like_PALP_sf"/>
</dbReference>
<accession>S3N2I4</accession>
<dbReference type="OrthoDB" id="9805733at2"/>
<comment type="caution">
    <text evidence="9">The sequence shown here is derived from an EMBL/GenBank/DDBJ whole genome shotgun (WGS) entry which is preliminary data.</text>
</comment>
<dbReference type="EC" id="2.5.1.47" evidence="4"/>
<dbReference type="InterPro" id="IPR001926">
    <property type="entry name" value="TrpB-like_PALP"/>
</dbReference>
<dbReference type="STRING" id="632955.GCA_000829675_02558"/>
<evidence type="ECO:0000256" key="2">
    <source>
        <dbReference type="ARBA" id="ARBA00004962"/>
    </source>
</evidence>
<dbReference type="Gene3D" id="3.40.50.1100">
    <property type="match status" value="2"/>
</dbReference>
<dbReference type="InterPro" id="IPR023927">
    <property type="entry name" value="SbnA"/>
</dbReference>
<dbReference type="EMBL" id="ATGI01000022">
    <property type="protein sequence ID" value="EPF73942.1"/>
    <property type="molecule type" value="Genomic_DNA"/>
</dbReference>
<dbReference type="AlphaFoldDB" id="S3N2I4"/>
<dbReference type="Pfam" id="PF00291">
    <property type="entry name" value="PALP"/>
    <property type="match status" value="1"/>
</dbReference>
<evidence type="ECO:0000256" key="6">
    <source>
        <dbReference type="ARBA" id="ARBA00022898"/>
    </source>
</evidence>
<evidence type="ECO:0000256" key="7">
    <source>
        <dbReference type="ARBA" id="ARBA00047931"/>
    </source>
</evidence>
<organism evidence="9 10">
    <name type="scientific">Acinetobacter rudis CIP 110305</name>
    <dbReference type="NCBI Taxonomy" id="421052"/>
    <lineage>
        <taxon>Bacteria</taxon>
        <taxon>Pseudomonadati</taxon>
        <taxon>Pseudomonadota</taxon>
        <taxon>Gammaproteobacteria</taxon>
        <taxon>Moraxellales</taxon>
        <taxon>Moraxellaceae</taxon>
        <taxon>Acinetobacter</taxon>
    </lineage>
</organism>
<evidence type="ECO:0000313" key="9">
    <source>
        <dbReference type="EMBL" id="EPF73942.1"/>
    </source>
</evidence>
<feature type="domain" description="Tryptophan synthase beta chain-like PALP" evidence="8">
    <location>
        <begin position="25"/>
        <end position="293"/>
    </location>
</feature>
<proteinExistence type="predicted"/>
<protein>
    <recommendedName>
        <fullName evidence="4">cysteine synthase</fullName>
        <ecNumber evidence="4">2.5.1.47</ecNumber>
    </recommendedName>
</protein>
<evidence type="ECO:0000256" key="1">
    <source>
        <dbReference type="ARBA" id="ARBA00001933"/>
    </source>
</evidence>
<gene>
    <name evidence="9" type="ORF">F945_01821</name>
</gene>
<name>S3N2I4_9GAMM</name>
<sequence>MLYNSIDKIINDNVFIKFHKFCEHIDVFLKIEGMNTGGSIKMKTAAALIQDAIDNKGLNQSKRFIESSSGNLGVALSVIAAAKRFHFICVVDKNTSRQNIKMMRALGTQIVIIEQKDDQGGYLANRLAYIKEATSNDPDLVWLNQYQNRSNPNIHAKMTAKSILNEFKKVDYLFIGAGTTGTLVGCAQYFHQHSPETKLIAVDSIGSITFGTPSQARYLPGLGSSIQPYFFQKHLVNRMIQVPETETIMMCREIALRFGYVGGASTGTVLAAVKYMQKDILKKQDATIVVISPDLGTGYLDTVYNDEWCDQTYGSNWKTINKEIKDIGYAG</sequence>
<keyword evidence="6" id="KW-0663">Pyridoxal phosphate</keyword>
<reference evidence="9 10" key="1">
    <citation type="submission" date="2013-06" db="EMBL/GenBank/DDBJ databases">
        <title>The Genome Sequence of Acinetobacter rudis CIP 110305.</title>
        <authorList>
            <consortium name="The Broad Institute Genome Sequencing Platform"/>
            <consortium name="The Broad Institute Genome Sequencing Center for Infectious Disease"/>
            <person name="Cerqueira G."/>
            <person name="Feldgarden M."/>
            <person name="Courvalin P."/>
            <person name="Perichon B."/>
            <person name="Grillot-Courvalin C."/>
            <person name="Clermont D."/>
            <person name="Rocha E."/>
            <person name="Yoon E.-J."/>
            <person name="Nemec A."/>
            <person name="Young S.K."/>
            <person name="Zeng Q."/>
            <person name="Gargeya S."/>
            <person name="Fitzgerald M."/>
            <person name="Abouelleil A."/>
            <person name="Alvarado L."/>
            <person name="Berlin A.M."/>
            <person name="Chapman S.B."/>
            <person name="Dewar J."/>
            <person name="Goldberg J."/>
            <person name="Griggs A."/>
            <person name="Gujja S."/>
            <person name="Hansen M."/>
            <person name="Howarth C."/>
            <person name="Imamovic A."/>
            <person name="Larimer J."/>
            <person name="McCowan C."/>
            <person name="Murphy C."/>
            <person name="Pearson M."/>
            <person name="Priest M."/>
            <person name="Roberts A."/>
            <person name="Saif S."/>
            <person name="Shea T."/>
            <person name="Sykes S."/>
            <person name="Wortman J."/>
            <person name="Nusbaum C."/>
            <person name="Birren B."/>
        </authorList>
    </citation>
    <scope>NUCLEOTIDE SEQUENCE [LARGE SCALE GENOMIC DNA]</scope>
    <source>
        <strain evidence="9 10">CIP 110305</strain>
    </source>
</reference>
<dbReference type="PATRIC" id="fig|421052.3.peg.1778"/>
<dbReference type="NCBIfam" id="TIGR03945">
    <property type="entry name" value="PLP_SbnA_fam"/>
    <property type="match status" value="1"/>
</dbReference>
<dbReference type="GO" id="GO:0004124">
    <property type="term" value="F:cysteine synthase activity"/>
    <property type="evidence" value="ECO:0007669"/>
    <property type="project" value="UniProtKB-EC"/>
</dbReference>
<dbReference type="eggNOG" id="COG0031">
    <property type="taxonomic scope" value="Bacteria"/>
</dbReference>
<keyword evidence="5" id="KW-0808">Transferase</keyword>
<evidence type="ECO:0000259" key="8">
    <source>
        <dbReference type="Pfam" id="PF00291"/>
    </source>
</evidence>
<comment type="pathway">
    <text evidence="2">Amino-acid biosynthesis; L-cysteine biosynthesis; L-cysteine from L-serine: step 2/2.</text>
</comment>
<dbReference type="SUPFAM" id="SSF53686">
    <property type="entry name" value="Tryptophan synthase beta subunit-like PLP-dependent enzymes"/>
    <property type="match status" value="1"/>
</dbReference>
<evidence type="ECO:0000256" key="3">
    <source>
        <dbReference type="ARBA" id="ARBA00011738"/>
    </source>
</evidence>
<dbReference type="CDD" id="cd01561">
    <property type="entry name" value="CBS_like"/>
    <property type="match status" value="1"/>
</dbReference>
<comment type="cofactor">
    <cofactor evidence="1">
        <name>pyridoxal 5'-phosphate</name>
        <dbReference type="ChEBI" id="CHEBI:597326"/>
    </cofactor>
</comment>
<dbReference type="Proteomes" id="UP000014568">
    <property type="component" value="Unassembled WGS sequence"/>
</dbReference>
<dbReference type="InterPro" id="IPR050214">
    <property type="entry name" value="Cys_Synth/Cystath_Beta-Synth"/>
</dbReference>
<evidence type="ECO:0000256" key="4">
    <source>
        <dbReference type="ARBA" id="ARBA00012681"/>
    </source>
</evidence>
<evidence type="ECO:0000256" key="5">
    <source>
        <dbReference type="ARBA" id="ARBA00022679"/>
    </source>
</evidence>
<comment type="catalytic activity">
    <reaction evidence="7">
        <text>O-acetyl-L-serine + hydrogen sulfide = L-cysteine + acetate</text>
        <dbReference type="Rhea" id="RHEA:14829"/>
        <dbReference type="ChEBI" id="CHEBI:29919"/>
        <dbReference type="ChEBI" id="CHEBI:30089"/>
        <dbReference type="ChEBI" id="CHEBI:35235"/>
        <dbReference type="ChEBI" id="CHEBI:58340"/>
        <dbReference type="EC" id="2.5.1.47"/>
    </reaction>
</comment>
<evidence type="ECO:0000313" key="10">
    <source>
        <dbReference type="Proteomes" id="UP000014568"/>
    </source>
</evidence>
<dbReference type="RefSeq" id="WP_016656228.1">
    <property type="nucleotide sequence ID" value="NZ_KE340353.1"/>
</dbReference>
<dbReference type="HOGENOM" id="CLU_021018_1_0_6"/>
<comment type="subunit">
    <text evidence="3">Homodimer.</text>
</comment>